<sequence>MKHIIILSIVGDTLELQQVLDRVSIGLGGRADEVVFEAIVKDFNSPLYNNIKAVLRKLVSIEEAGSRHLDVYARDVSLSRRPLLEISCLLDKPSFLCMLRFVSSFFILWLYHGSFSLRHWLQQSDWLPTLEANLLQWIRNLSGGGDDTVGGPVVSRQLQKTRKLMRDLLIGVCELLAQSWTFGYRVESGECAYKAQWIGILNTTSLIKLCNMWFLSCVDVLLCETSEIPTFQMCRIYDGKNGAAGTHGSINFNEVQIIPHEDTNCGAGWNLLSLLLATKPSKRISCLDALRHPFLCGPRLRVAPSLDIIRWGLGSTAVRITEEYIYKQPQVRLQLAFLSSLLPFRWINRL</sequence>
<gene>
    <name evidence="1" type="ORF">POTOM_061565</name>
</gene>
<keyword evidence="2" id="KW-1185">Reference proteome</keyword>
<evidence type="ECO:0000313" key="2">
    <source>
        <dbReference type="Proteomes" id="UP000886885"/>
    </source>
</evidence>
<proteinExistence type="predicted"/>
<name>A0A8X7XSX0_POPTO</name>
<evidence type="ECO:0008006" key="3">
    <source>
        <dbReference type="Google" id="ProtNLM"/>
    </source>
</evidence>
<organism evidence="1 2">
    <name type="scientific">Populus tomentosa</name>
    <name type="common">Chinese white poplar</name>
    <dbReference type="NCBI Taxonomy" id="118781"/>
    <lineage>
        <taxon>Eukaryota</taxon>
        <taxon>Viridiplantae</taxon>
        <taxon>Streptophyta</taxon>
        <taxon>Embryophyta</taxon>
        <taxon>Tracheophyta</taxon>
        <taxon>Spermatophyta</taxon>
        <taxon>Magnoliopsida</taxon>
        <taxon>eudicotyledons</taxon>
        <taxon>Gunneridae</taxon>
        <taxon>Pentapetalae</taxon>
        <taxon>rosids</taxon>
        <taxon>fabids</taxon>
        <taxon>Malpighiales</taxon>
        <taxon>Salicaceae</taxon>
        <taxon>Saliceae</taxon>
        <taxon>Populus</taxon>
    </lineage>
</organism>
<dbReference type="Proteomes" id="UP000886885">
    <property type="component" value="Unassembled WGS sequence"/>
</dbReference>
<comment type="caution">
    <text evidence="1">The sequence shown here is derived from an EMBL/GenBank/DDBJ whole genome shotgun (WGS) entry which is preliminary data.</text>
</comment>
<evidence type="ECO:0000313" key="1">
    <source>
        <dbReference type="EMBL" id="KAG6735768.1"/>
    </source>
</evidence>
<accession>A0A8X7XSX0</accession>
<dbReference type="EMBL" id="JAAWWB010001736">
    <property type="protein sequence ID" value="KAG6735768.1"/>
    <property type="molecule type" value="Genomic_DNA"/>
</dbReference>
<reference evidence="1" key="1">
    <citation type="journal article" date="2020" name="bioRxiv">
        <title>Hybrid origin of Populus tomentosa Carr. identified through genome sequencing and phylogenomic analysis.</title>
        <authorList>
            <person name="An X."/>
            <person name="Gao K."/>
            <person name="Chen Z."/>
            <person name="Li J."/>
            <person name="Yang X."/>
            <person name="Yang X."/>
            <person name="Zhou J."/>
            <person name="Guo T."/>
            <person name="Zhao T."/>
            <person name="Huang S."/>
            <person name="Miao D."/>
            <person name="Khan W.U."/>
            <person name="Rao P."/>
            <person name="Ye M."/>
            <person name="Lei B."/>
            <person name="Liao W."/>
            <person name="Wang J."/>
            <person name="Ji L."/>
            <person name="Li Y."/>
            <person name="Guo B."/>
            <person name="Mustafa N.S."/>
            <person name="Li S."/>
            <person name="Yun Q."/>
            <person name="Keller S.R."/>
            <person name="Mao J."/>
            <person name="Zhang R."/>
            <person name="Strauss S.H."/>
        </authorList>
    </citation>
    <scope>NUCLEOTIDE SEQUENCE</scope>
    <source>
        <strain evidence="1">GM15</strain>
        <tissue evidence="1">Leaf</tissue>
    </source>
</reference>
<dbReference type="AlphaFoldDB" id="A0A8X7XSX0"/>
<protein>
    <recommendedName>
        <fullName evidence="3">Protein kinase domain-containing protein</fullName>
    </recommendedName>
</protein>